<dbReference type="EMBL" id="JADYXP020000014">
    <property type="protein sequence ID" value="KAL0110302.1"/>
    <property type="molecule type" value="Genomic_DNA"/>
</dbReference>
<keyword evidence="2" id="KW-1185">Reference proteome</keyword>
<proteinExistence type="predicted"/>
<dbReference type="AlphaFoldDB" id="A0AAW2F800"/>
<reference evidence="1 2" key="1">
    <citation type="submission" date="2023-03" db="EMBL/GenBank/DDBJ databases">
        <title>High recombination rates correlate with genetic variation in Cardiocondyla obscurior ants.</title>
        <authorList>
            <person name="Errbii M."/>
        </authorList>
    </citation>
    <scope>NUCLEOTIDE SEQUENCE [LARGE SCALE GENOMIC DNA]</scope>
    <source>
        <strain evidence="1">Alpha-2009</strain>
        <tissue evidence="1">Whole body</tissue>
    </source>
</reference>
<dbReference type="Proteomes" id="UP001430953">
    <property type="component" value="Unassembled WGS sequence"/>
</dbReference>
<accession>A0AAW2F800</accession>
<comment type="caution">
    <text evidence="1">The sequence shown here is derived from an EMBL/GenBank/DDBJ whole genome shotgun (WGS) entry which is preliminary data.</text>
</comment>
<name>A0AAW2F800_9HYME</name>
<organism evidence="1 2">
    <name type="scientific">Cardiocondyla obscurior</name>
    <dbReference type="NCBI Taxonomy" id="286306"/>
    <lineage>
        <taxon>Eukaryota</taxon>
        <taxon>Metazoa</taxon>
        <taxon>Ecdysozoa</taxon>
        <taxon>Arthropoda</taxon>
        <taxon>Hexapoda</taxon>
        <taxon>Insecta</taxon>
        <taxon>Pterygota</taxon>
        <taxon>Neoptera</taxon>
        <taxon>Endopterygota</taxon>
        <taxon>Hymenoptera</taxon>
        <taxon>Apocrita</taxon>
        <taxon>Aculeata</taxon>
        <taxon>Formicoidea</taxon>
        <taxon>Formicidae</taxon>
        <taxon>Myrmicinae</taxon>
        <taxon>Cardiocondyla</taxon>
    </lineage>
</organism>
<gene>
    <name evidence="1" type="ORF">PUN28_013746</name>
</gene>
<evidence type="ECO:0000313" key="2">
    <source>
        <dbReference type="Proteomes" id="UP001430953"/>
    </source>
</evidence>
<sequence length="47" mass="5708">MTNRISAIEIIPHSHIRVICLRRRRLSFYLNIVTLVNDKRFFGERDH</sequence>
<protein>
    <submittedName>
        <fullName evidence="1">Uncharacterized protein</fullName>
    </submittedName>
</protein>
<evidence type="ECO:0000313" key="1">
    <source>
        <dbReference type="EMBL" id="KAL0110302.1"/>
    </source>
</evidence>